<evidence type="ECO:0000259" key="1">
    <source>
        <dbReference type="Pfam" id="PF13354"/>
    </source>
</evidence>
<evidence type="ECO:0000313" key="2">
    <source>
        <dbReference type="EMBL" id="KAB2329933.1"/>
    </source>
</evidence>
<reference evidence="2 3" key="1">
    <citation type="journal article" date="2016" name="Antonie Van Leeuwenhoek">
        <title>Bacillus depressus sp. nov., isolated from soil of a sunflower field.</title>
        <authorList>
            <person name="Wei X."/>
            <person name="Xin D."/>
            <person name="Xin Y."/>
            <person name="Zhang H."/>
            <person name="Wang T."/>
            <person name="Zhang J."/>
        </authorList>
    </citation>
    <scope>NUCLEOTIDE SEQUENCE [LARGE SCALE GENOMIC DNA]</scope>
    <source>
        <strain evidence="2 3">BZ1</strain>
    </source>
</reference>
<dbReference type="InterPro" id="IPR045155">
    <property type="entry name" value="Beta-lactam_cat"/>
</dbReference>
<dbReference type="OrthoDB" id="9775096at2"/>
<dbReference type="GO" id="GO:0046677">
    <property type="term" value="P:response to antibiotic"/>
    <property type="evidence" value="ECO:0007669"/>
    <property type="project" value="InterPro"/>
</dbReference>
<protein>
    <submittedName>
        <fullName evidence="2">Serine hydrolase</fullName>
    </submittedName>
</protein>
<gene>
    <name evidence="2" type="ORF">F7731_20945</name>
</gene>
<dbReference type="PANTHER" id="PTHR35333">
    <property type="entry name" value="BETA-LACTAMASE"/>
    <property type="match status" value="1"/>
</dbReference>
<dbReference type="EMBL" id="WBOS01000016">
    <property type="protein sequence ID" value="KAB2329933.1"/>
    <property type="molecule type" value="Genomic_DNA"/>
</dbReference>
<dbReference type="GO" id="GO:0030655">
    <property type="term" value="P:beta-lactam antibiotic catabolic process"/>
    <property type="evidence" value="ECO:0007669"/>
    <property type="project" value="InterPro"/>
</dbReference>
<dbReference type="RefSeq" id="WP_151536746.1">
    <property type="nucleotide sequence ID" value="NZ_WBOS01000016.1"/>
</dbReference>
<accession>A0A6L3V1X5</accession>
<dbReference type="PANTHER" id="PTHR35333:SF3">
    <property type="entry name" value="BETA-LACTAMASE-TYPE TRANSPEPTIDASE FOLD CONTAINING PROTEIN"/>
    <property type="match status" value="1"/>
</dbReference>
<dbReference type="Gene3D" id="3.40.710.10">
    <property type="entry name" value="DD-peptidase/beta-lactamase superfamily"/>
    <property type="match status" value="1"/>
</dbReference>
<keyword evidence="3" id="KW-1185">Reference proteome</keyword>
<dbReference type="InterPro" id="IPR012338">
    <property type="entry name" value="Beta-lactam/transpept-like"/>
</dbReference>
<sequence length="262" mass="29110">MKFLSLKAKVEEVAAKCQGRVGLVVETSEGRLEIRHHEKFSSASLIKIPILIEGLRQYDHGLLHLQEYVPASPSSRVGGAGVIQTLSDDLQLKVVDLMALMIIVSDNTATNLLIDRLGKDKINQCIQALYLQSTELNRKMMDFVAIRNGRNNYTSPEDMITCLKVIDNQPQFLSGASSVKALTILENQQFKNKLSYLMDLDHIRVANKTGELPGVEHDCAIIKYGGKTIYAAVLIDQLSKQEDGHKTLAQIGKLVSQYIMTN</sequence>
<evidence type="ECO:0000313" key="3">
    <source>
        <dbReference type="Proteomes" id="UP000481030"/>
    </source>
</evidence>
<proteinExistence type="predicted"/>
<dbReference type="Pfam" id="PF13354">
    <property type="entry name" value="Beta-lactamase2"/>
    <property type="match status" value="1"/>
</dbReference>
<dbReference type="AlphaFoldDB" id="A0A6L3V1X5"/>
<dbReference type="InterPro" id="IPR000871">
    <property type="entry name" value="Beta-lactam_class-A"/>
</dbReference>
<comment type="caution">
    <text evidence="2">The sequence shown here is derived from an EMBL/GenBank/DDBJ whole genome shotgun (WGS) entry which is preliminary data.</text>
</comment>
<dbReference type="SUPFAM" id="SSF56601">
    <property type="entry name" value="beta-lactamase/transpeptidase-like"/>
    <property type="match status" value="1"/>
</dbReference>
<keyword evidence="2" id="KW-0378">Hydrolase</keyword>
<dbReference type="GO" id="GO:0008800">
    <property type="term" value="F:beta-lactamase activity"/>
    <property type="evidence" value="ECO:0007669"/>
    <property type="project" value="InterPro"/>
</dbReference>
<organism evidence="2 3">
    <name type="scientific">Cytobacillus depressus</name>
    <dbReference type="NCBI Taxonomy" id="1602942"/>
    <lineage>
        <taxon>Bacteria</taxon>
        <taxon>Bacillati</taxon>
        <taxon>Bacillota</taxon>
        <taxon>Bacilli</taxon>
        <taxon>Bacillales</taxon>
        <taxon>Bacillaceae</taxon>
        <taxon>Cytobacillus</taxon>
    </lineage>
</organism>
<dbReference type="Proteomes" id="UP000481030">
    <property type="component" value="Unassembled WGS sequence"/>
</dbReference>
<feature type="domain" description="Beta-lactamase class A catalytic" evidence="1">
    <location>
        <begin position="30"/>
        <end position="234"/>
    </location>
</feature>
<name>A0A6L3V1X5_9BACI</name>